<evidence type="ECO:0000313" key="2">
    <source>
        <dbReference type="EMBL" id="TQF73898.1"/>
    </source>
</evidence>
<gene>
    <name evidence="2" type="ORF">FK531_04270</name>
</gene>
<feature type="signal peptide" evidence="1">
    <location>
        <begin position="1"/>
        <end position="35"/>
    </location>
</feature>
<evidence type="ECO:0000256" key="1">
    <source>
        <dbReference type="SAM" id="SignalP"/>
    </source>
</evidence>
<dbReference type="OrthoDB" id="4380938at2"/>
<dbReference type="AlphaFoldDB" id="A0A541BNS3"/>
<dbReference type="EMBL" id="VIGH01000002">
    <property type="protein sequence ID" value="TQF73898.1"/>
    <property type="molecule type" value="Genomic_DNA"/>
</dbReference>
<proteinExistence type="predicted"/>
<keyword evidence="3" id="KW-1185">Reference proteome</keyword>
<protein>
    <recommendedName>
        <fullName evidence="4">Tat pathway signal protein</fullName>
    </recommendedName>
</protein>
<accession>A0A541BNS3</accession>
<keyword evidence="1" id="KW-0732">Signal</keyword>
<reference evidence="2 3" key="1">
    <citation type="submission" date="2019-06" db="EMBL/GenBank/DDBJ databases">
        <title>Rhodococcus spaelei sp. nov., isolated from a cave.</title>
        <authorList>
            <person name="Lee S.D."/>
        </authorList>
    </citation>
    <scope>NUCLEOTIDE SEQUENCE [LARGE SCALE GENOMIC DNA]</scope>
    <source>
        <strain evidence="2 3">C9-5</strain>
    </source>
</reference>
<dbReference type="RefSeq" id="WP_142095503.1">
    <property type="nucleotide sequence ID" value="NZ_VIGH01000002.1"/>
</dbReference>
<comment type="caution">
    <text evidence="2">The sequence shown here is derived from an EMBL/GenBank/DDBJ whole genome shotgun (WGS) entry which is preliminary data.</text>
</comment>
<dbReference type="Proteomes" id="UP000316256">
    <property type="component" value="Unassembled WGS sequence"/>
</dbReference>
<organism evidence="2 3">
    <name type="scientific">Rhodococcus spelaei</name>
    <dbReference type="NCBI Taxonomy" id="2546320"/>
    <lineage>
        <taxon>Bacteria</taxon>
        <taxon>Bacillati</taxon>
        <taxon>Actinomycetota</taxon>
        <taxon>Actinomycetes</taxon>
        <taxon>Mycobacteriales</taxon>
        <taxon>Nocardiaceae</taxon>
        <taxon>Rhodococcus</taxon>
    </lineage>
</organism>
<name>A0A541BNS3_9NOCA</name>
<feature type="chain" id="PRO_5039203265" description="Tat pathway signal protein" evidence="1">
    <location>
        <begin position="36"/>
        <end position="427"/>
    </location>
</feature>
<evidence type="ECO:0008006" key="4">
    <source>
        <dbReference type="Google" id="ProtNLM"/>
    </source>
</evidence>
<sequence>MSARIATRPAVRPRAWLRGVLVAVVGAAAVTVATGATPAAAQSAAYAQFLDITPTNSNAELAGGLDPRLPTASAVLGAALASARADHVAPTRYAALLHQYWLALGTETTGIDLATWDPNVGFAANATLVDRVYANYGRYQREHAELNWAGMAGMAGASFAAGFWDIDGGRTALTVDAVHRLGTAVGAAVGTLPTEAAALLPADVRTLATLGPAMTAEDLDWYQKRLLIMQKHIYFDMVPMHEAYARAGRPAIEELAAAGLLDANAETAWQGIFSGTAEGRADATRRMADREQNQVVADQWDATASSRGGVGRALSYVTTVAAQPSIPGTRAPGVASPLSVVGTVGGATYRLQAPLPDFNWADRVPRWSYIGGDTVPAYQRLVETRPAEAYALLAQPFPDFVDQQRVLRRVPALARDLGTGWSLTREP</sequence>
<evidence type="ECO:0000313" key="3">
    <source>
        <dbReference type="Proteomes" id="UP000316256"/>
    </source>
</evidence>